<dbReference type="InterPro" id="IPR036520">
    <property type="entry name" value="UPF0759_sf"/>
</dbReference>
<protein>
    <submittedName>
        <fullName evidence="2">DUF72 domain-containing protein</fullName>
    </submittedName>
</protein>
<dbReference type="SUPFAM" id="SSF117396">
    <property type="entry name" value="TM1631-like"/>
    <property type="match status" value="1"/>
</dbReference>
<proteinExistence type="predicted"/>
<feature type="compositionally biased region" description="Polar residues" evidence="1">
    <location>
        <begin position="326"/>
        <end position="339"/>
    </location>
</feature>
<dbReference type="Pfam" id="PF01904">
    <property type="entry name" value="DUF72"/>
    <property type="match status" value="1"/>
</dbReference>
<feature type="region of interest" description="Disordered" evidence="1">
    <location>
        <begin position="292"/>
        <end position="339"/>
    </location>
</feature>
<dbReference type="InterPro" id="IPR002763">
    <property type="entry name" value="DUF72"/>
</dbReference>
<name>A0ABU3QUU5_9ACTN</name>
<evidence type="ECO:0000313" key="3">
    <source>
        <dbReference type="Proteomes" id="UP001250181"/>
    </source>
</evidence>
<accession>A0ABU3QUU5</accession>
<evidence type="ECO:0000256" key="1">
    <source>
        <dbReference type="SAM" id="MobiDB-lite"/>
    </source>
</evidence>
<keyword evidence="3" id="KW-1185">Reference proteome</keyword>
<sequence>MGDIMIGTCSWTDPALVSSGWYPRGKRDAEGRLRHYADRFPVVEVDSSYYGLPSARNSRLWAERTPDGFRFDVKAFSLLTGHPTRPAAVPADLRPALARNAGARGAPADPGLLDEVWNRFGAALEPLREAGRMGAVLFQLPPWAAPGARARAFLEECRERTAGWRVAVEFRHPGWWAEGERTRTAALLGDLDLASVAVDTAPGLAGSLTPDVPVTAPALSVVRFHGRSPAWGTGTKEDRFRHTYTTDELREWAPRVRAFADRAAEVHVLFNNCCGDAAVRAAEAMRGVLDDGAAEEPPRTGTHGDGPAGQTRSHTNGPDRRDAPSATGTGTQEVSCRNC</sequence>
<dbReference type="Proteomes" id="UP001250181">
    <property type="component" value="Unassembled WGS sequence"/>
</dbReference>
<evidence type="ECO:0000313" key="2">
    <source>
        <dbReference type="EMBL" id="MDT9686538.1"/>
    </source>
</evidence>
<dbReference type="Gene3D" id="3.20.20.410">
    <property type="entry name" value="Protein of unknown function UPF0759"/>
    <property type="match status" value="1"/>
</dbReference>
<gene>
    <name evidence="2" type="ORF">RND61_31410</name>
</gene>
<organism evidence="2 3">
    <name type="scientific">Streptomyces tamarix</name>
    <dbReference type="NCBI Taxonomy" id="3078565"/>
    <lineage>
        <taxon>Bacteria</taxon>
        <taxon>Bacillati</taxon>
        <taxon>Actinomycetota</taxon>
        <taxon>Actinomycetes</taxon>
        <taxon>Kitasatosporales</taxon>
        <taxon>Streptomycetaceae</taxon>
        <taxon>Streptomyces</taxon>
    </lineage>
</organism>
<dbReference type="PANTHER" id="PTHR30348:SF13">
    <property type="entry name" value="UPF0759 PROTEIN YUNF"/>
    <property type="match status" value="1"/>
</dbReference>
<reference evidence="2 3" key="1">
    <citation type="submission" date="2023-09" db="EMBL/GenBank/DDBJ databases">
        <title>Streptomyces sp. nov.: A antagonism against Alternaria gaisen Producing Streptochlin, Isolated from Tamarix root soil.</title>
        <authorList>
            <person name="Chen Y."/>
        </authorList>
    </citation>
    <scope>NUCLEOTIDE SEQUENCE [LARGE SCALE GENOMIC DNA]</scope>
    <source>
        <strain evidence="2 3">TRM76323</strain>
    </source>
</reference>
<comment type="caution">
    <text evidence="2">The sequence shown here is derived from an EMBL/GenBank/DDBJ whole genome shotgun (WGS) entry which is preliminary data.</text>
</comment>
<dbReference type="PANTHER" id="PTHR30348">
    <property type="entry name" value="UNCHARACTERIZED PROTEIN YECE"/>
    <property type="match status" value="1"/>
</dbReference>
<dbReference type="EMBL" id="JAWCTQ010000071">
    <property type="protein sequence ID" value="MDT9686538.1"/>
    <property type="molecule type" value="Genomic_DNA"/>
</dbReference>
<dbReference type="RefSeq" id="WP_315881568.1">
    <property type="nucleotide sequence ID" value="NZ_JAWCTQ010000071.1"/>
</dbReference>